<feature type="non-terminal residue" evidence="1">
    <location>
        <position position="1"/>
    </location>
</feature>
<protein>
    <submittedName>
        <fullName evidence="1">Uncharacterized protein</fullName>
    </submittedName>
</protein>
<dbReference type="EMBL" id="LAZR01028826">
    <property type="protein sequence ID" value="KKL61417.1"/>
    <property type="molecule type" value="Genomic_DNA"/>
</dbReference>
<evidence type="ECO:0000313" key="1">
    <source>
        <dbReference type="EMBL" id="KKL61417.1"/>
    </source>
</evidence>
<proteinExistence type="predicted"/>
<dbReference type="AlphaFoldDB" id="A0A0F9GE29"/>
<reference evidence="1" key="1">
    <citation type="journal article" date="2015" name="Nature">
        <title>Complex archaea that bridge the gap between prokaryotes and eukaryotes.</title>
        <authorList>
            <person name="Spang A."/>
            <person name="Saw J.H."/>
            <person name="Jorgensen S.L."/>
            <person name="Zaremba-Niedzwiedzka K."/>
            <person name="Martijn J."/>
            <person name="Lind A.E."/>
            <person name="van Eijk R."/>
            <person name="Schleper C."/>
            <person name="Guy L."/>
            <person name="Ettema T.J."/>
        </authorList>
    </citation>
    <scope>NUCLEOTIDE SEQUENCE</scope>
</reference>
<gene>
    <name evidence="1" type="ORF">LCGC14_2195530</name>
</gene>
<accession>A0A0F9GE29</accession>
<name>A0A0F9GE29_9ZZZZ</name>
<organism evidence="1">
    <name type="scientific">marine sediment metagenome</name>
    <dbReference type="NCBI Taxonomy" id="412755"/>
    <lineage>
        <taxon>unclassified sequences</taxon>
        <taxon>metagenomes</taxon>
        <taxon>ecological metagenomes</taxon>
    </lineage>
</organism>
<sequence>LQENDPNDNTTKQYNWNNVIDTSVWVNRKNTANTTYIRAAWYKDWLPIPGMTEGDAGAKGTRTFAGNCAVPREFTDPIIGELLSLSSGAGGYTTNLTYTPLQIPEESVYALRVVAMDLTRSGLRITATAKEDLVVDATMVTAGKVVTLDQAGRGMD</sequence>
<comment type="caution">
    <text evidence="1">The sequence shown here is derived from an EMBL/GenBank/DDBJ whole genome shotgun (WGS) entry which is preliminary data.</text>
</comment>